<protein>
    <submittedName>
        <fullName evidence="1">Uncharacterized protein</fullName>
    </submittedName>
</protein>
<sequence>MFLKTGELKKMMKAALKSGGLYVGNINGGYLVHAGTWGLCTDILYASNKFKAALMELIGDIPESGEYYRYYHQNGEVTQDAETDYPNAYEMWKEAKDYAAYVPINLCSWPHAFIVLQVHSDLSYKVADKSLTADVISSKELETTVEGMPGRPNYNYGILYWKNDTTIYWVHTTEAGEKAREVLFPSMEKLDFFQTDWRLREDNEPDQEADFEEELPY</sequence>
<accession>A0AAU7PQF7</accession>
<name>A0AAU7PQF7_9FIRM</name>
<organism evidence="1">
    <name type="scientific">Lacrimispora sp. BS-2</name>
    <dbReference type="NCBI Taxonomy" id="3151850"/>
    <lineage>
        <taxon>Bacteria</taxon>
        <taxon>Bacillati</taxon>
        <taxon>Bacillota</taxon>
        <taxon>Clostridia</taxon>
        <taxon>Lachnospirales</taxon>
        <taxon>Lachnospiraceae</taxon>
        <taxon>Lacrimispora</taxon>
    </lineage>
</organism>
<gene>
    <name evidence="1" type="ORF">ABFV83_02165</name>
</gene>
<dbReference type="EMBL" id="CP157940">
    <property type="protein sequence ID" value="XBS54620.1"/>
    <property type="molecule type" value="Genomic_DNA"/>
</dbReference>
<reference evidence="1" key="1">
    <citation type="submission" date="2024-06" db="EMBL/GenBank/DDBJ databases">
        <title>Lacrimispora cavernae sp. nov., a novel anaerobe isolated from bat guano pile inside a cave.</title>
        <authorList>
            <person name="Miller S.L."/>
            <person name="Lu N."/>
            <person name="King J."/>
            <person name="Sankaranarayanan K."/>
            <person name="Lawson P.A."/>
        </authorList>
    </citation>
    <scope>NUCLEOTIDE SEQUENCE</scope>
    <source>
        <strain evidence="1">BS-2</strain>
    </source>
</reference>
<proteinExistence type="predicted"/>
<dbReference type="AlphaFoldDB" id="A0AAU7PQF7"/>
<evidence type="ECO:0000313" key="1">
    <source>
        <dbReference type="EMBL" id="XBS54620.1"/>
    </source>
</evidence>
<dbReference type="RefSeq" id="WP_349947312.1">
    <property type="nucleotide sequence ID" value="NZ_CP157940.1"/>
</dbReference>